<dbReference type="SUPFAM" id="SSF56112">
    <property type="entry name" value="Protein kinase-like (PK-like)"/>
    <property type="match status" value="2"/>
</dbReference>
<dbReference type="InterPro" id="IPR000719">
    <property type="entry name" value="Prot_kinase_dom"/>
</dbReference>
<proteinExistence type="predicted"/>
<feature type="domain" description="Protein kinase" evidence="1">
    <location>
        <begin position="11"/>
        <end position="291"/>
    </location>
</feature>
<dbReference type="InterPro" id="IPR001245">
    <property type="entry name" value="Ser-Thr/Tyr_kinase_cat_dom"/>
</dbReference>
<dbReference type="SMART" id="SM00220">
    <property type="entry name" value="S_TKc"/>
    <property type="match status" value="1"/>
</dbReference>
<gene>
    <name evidence="2" type="ORF">RDB_LOCUS73344</name>
</gene>
<name>A0A8H3CH11_9AGAM</name>
<dbReference type="PROSITE" id="PS00108">
    <property type="entry name" value="PROTEIN_KINASE_ST"/>
    <property type="match status" value="1"/>
</dbReference>
<dbReference type="GO" id="GO:0004674">
    <property type="term" value="F:protein serine/threonine kinase activity"/>
    <property type="evidence" value="ECO:0007669"/>
    <property type="project" value="TreeGrafter"/>
</dbReference>
<evidence type="ECO:0000313" key="3">
    <source>
        <dbReference type="Proteomes" id="UP000663850"/>
    </source>
</evidence>
<evidence type="ECO:0000259" key="1">
    <source>
        <dbReference type="PROSITE" id="PS50011"/>
    </source>
</evidence>
<dbReference type="PROSITE" id="PS50011">
    <property type="entry name" value="PROTEIN_KINASE_DOM"/>
    <property type="match status" value="2"/>
</dbReference>
<dbReference type="PANTHER" id="PTHR44329:SF214">
    <property type="entry name" value="PROTEIN KINASE DOMAIN-CONTAINING PROTEIN"/>
    <property type="match status" value="1"/>
</dbReference>
<dbReference type="AlphaFoldDB" id="A0A8H3CH11"/>
<sequence>MDAAALFDYDPASVKPVGNGRYCDIYREQLRDGTTVAIKILRGNRGFSQGLRWQKRMQEVIGIWDACRHANIAQLLGKVTFQGHPAAVYEWVKYAGILPYLQAHPMADRNKLSAHICEGVKYLHGNGIIHGNLKGSKVLVSSDGIPQILLCTTCTSLTGGVESDHEQPFSIRWAAPELVSEESKNTFASDVYSLGMTILASNHPTRLKTSSINSYLHPQETVTMAVPYHAAGPYIYMVGLIMRGVLPERPWDAIPDTEAGNVLWWTLCACWSKEPEDRPKVADLCEVMNSLSLPQSTDNVLAHHKSELSMAFTDSTCVQDMTAFFIENGLTNYTKELEYGGIKSKLDRPYLATPAAVLYQTDLSIKASDGSTTHTQKVIVKCIANESPYKQFKRATREMYYCIAMISPWIENGSVTEYVKKHPNPDYHGLCTQLSSAIDYLHGNGLIHGDIKGDNVLVSNKGIIKVTDFGVSIAAQLRVEFTYTAKYRGTERWQAPEILRQKTDSTKASDVYALGMTMVEIYSKDRPYGTMDIGLDEKCAIVAGTLRPRRPWRIPLNNRGKALWALLQQCWAGSPENRPTADEIYEQGMGVMGEAI</sequence>
<dbReference type="InterPro" id="IPR051681">
    <property type="entry name" value="Ser/Thr_Kinases-Pseudokinases"/>
</dbReference>
<dbReference type="PANTHER" id="PTHR44329">
    <property type="entry name" value="SERINE/THREONINE-PROTEIN KINASE TNNI3K-RELATED"/>
    <property type="match status" value="1"/>
</dbReference>
<dbReference type="GO" id="GO:0005524">
    <property type="term" value="F:ATP binding"/>
    <property type="evidence" value="ECO:0007669"/>
    <property type="project" value="UniProtKB-KW"/>
</dbReference>
<dbReference type="OrthoDB" id="8830751at2759"/>
<dbReference type="Pfam" id="PF07714">
    <property type="entry name" value="PK_Tyr_Ser-Thr"/>
    <property type="match status" value="2"/>
</dbReference>
<protein>
    <recommendedName>
        <fullName evidence="1">Protein kinase domain-containing protein</fullName>
    </recommendedName>
</protein>
<accession>A0A8H3CH11</accession>
<dbReference type="Gene3D" id="1.10.510.10">
    <property type="entry name" value="Transferase(Phosphotransferase) domain 1"/>
    <property type="match status" value="2"/>
</dbReference>
<comment type="caution">
    <text evidence="2">The sequence shown here is derived from an EMBL/GenBank/DDBJ whole genome shotgun (WGS) entry which is preliminary data.</text>
</comment>
<dbReference type="InterPro" id="IPR008271">
    <property type="entry name" value="Ser/Thr_kinase_AS"/>
</dbReference>
<dbReference type="InterPro" id="IPR011009">
    <property type="entry name" value="Kinase-like_dom_sf"/>
</dbReference>
<feature type="domain" description="Protein kinase" evidence="1">
    <location>
        <begin position="301"/>
        <end position="592"/>
    </location>
</feature>
<evidence type="ECO:0000313" key="2">
    <source>
        <dbReference type="EMBL" id="CAE6479569.1"/>
    </source>
</evidence>
<organism evidence="2 3">
    <name type="scientific">Rhizoctonia solani</name>
    <dbReference type="NCBI Taxonomy" id="456999"/>
    <lineage>
        <taxon>Eukaryota</taxon>
        <taxon>Fungi</taxon>
        <taxon>Dikarya</taxon>
        <taxon>Basidiomycota</taxon>
        <taxon>Agaricomycotina</taxon>
        <taxon>Agaricomycetes</taxon>
        <taxon>Cantharellales</taxon>
        <taxon>Ceratobasidiaceae</taxon>
        <taxon>Rhizoctonia</taxon>
    </lineage>
</organism>
<dbReference type="EMBL" id="CAJMWZ010003827">
    <property type="protein sequence ID" value="CAE6479569.1"/>
    <property type="molecule type" value="Genomic_DNA"/>
</dbReference>
<dbReference type="Proteomes" id="UP000663850">
    <property type="component" value="Unassembled WGS sequence"/>
</dbReference>
<reference evidence="2" key="1">
    <citation type="submission" date="2021-01" db="EMBL/GenBank/DDBJ databases">
        <authorList>
            <person name="Kaushik A."/>
        </authorList>
    </citation>
    <scope>NUCLEOTIDE SEQUENCE</scope>
    <source>
        <strain evidence="2">Type strain: AG8-Rh-89/</strain>
    </source>
</reference>